<accession>A0A0G4PWG4</accession>
<dbReference type="STRING" id="1429867.A0A0G4PWG4"/>
<evidence type="ECO:0000313" key="3">
    <source>
        <dbReference type="Proteomes" id="UP000053732"/>
    </source>
</evidence>
<reference evidence="2 3" key="1">
    <citation type="journal article" date="2014" name="Nat. Commun.">
        <title>Multiple recent horizontal transfers of a large genomic region in cheese making fungi.</title>
        <authorList>
            <person name="Cheeseman K."/>
            <person name="Ropars J."/>
            <person name="Renault P."/>
            <person name="Dupont J."/>
            <person name="Gouzy J."/>
            <person name="Branca A."/>
            <person name="Abraham A.L."/>
            <person name="Ceppi M."/>
            <person name="Conseiller E."/>
            <person name="Debuchy R."/>
            <person name="Malagnac F."/>
            <person name="Goarin A."/>
            <person name="Silar P."/>
            <person name="Lacoste S."/>
            <person name="Sallet E."/>
            <person name="Bensimon A."/>
            <person name="Giraud T."/>
            <person name="Brygoo Y."/>
        </authorList>
    </citation>
    <scope>NUCLEOTIDE SEQUENCE [LARGE SCALE GENOMIC DNA]</scope>
    <source>
        <strain evidence="3">FM 013</strain>
    </source>
</reference>
<dbReference type="Proteomes" id="UP000053732">
    <property type="component" value="Unassembled WGS sequence"/>
</dbReference>
<proteinExistence type="predicted"/>
<name>A0A0G4PWG4_PENC3</name>
<dbReference type="EMBL" id="HG793186">
    <property type="protein sequence ID" value="CRL30519.1"/>
    <property type="molecule type" value="Genomic_DNA"/>
</dbReference>
<feature type="compositionally biased region" description="Polar residues" evidence="1">
    <location>
        <begin position="88"/>
        <end position="111"/>
    </location>
</feature>
<evidence type="ECO:0000313" key="2">
    <source>
        <dbReference type="EMBL" id="CRL30519.1"/>
    </source>
</evidence>
<organism evidence="2 3">
    <name type="scientific">Penicillium camemberti (strain FM 013)</name>
    <dbReference type="NCBI Taxonomy" id="1429867"/>
    <lineage>
        <taxon>Eukaryota</taxon>
        <taxon>Fungi</taxon>
        <taxon>Dikarya</taxon>
        <taxon>Ascomycota</taxon>
        <taxon>Pezizomycotina</taxon>
        <taxon>Eurotiomycetes</taxon>
        <taxon>Eurotiomycetidae</taxon>
        <taxon>Eurotiales</taxon>
        <taxon>Aspergillaceae</taxon>
        <taxon>Penicillium</taxon>
    </lineage>
</organism>
<sequence>MPSSACTNGASSTPDALISDLLVKLSASCALQDLQENLLGSLHCLGWTDEVTTLATELLRAGRCETFDDVMEAVLASAEGRTHPALGSKSSNGDATSNGTNETNATNKGNKYQATYDPLKYIEEVDVRIPETVVDEGVRGLKNILLDVVDLEGESTPNGDKR</sequence>
<feature type="region of interest" description="Disordered" evidence="1">
    <location>
        <begin position="81"/>
        <end position="111"/>
    </location>
</feature>
<evidence type="ECO:0000256" key="1">
    <source>
        <dbReference type="SAM" id="MobiDB-lite"/>
    </source>
</evidence>
<gene>
    <name evidence="2" type="ORF">PCAMFM013_S053g000027</name>
</gene>
<dbReference type="AlphaFoldDB" id="A0A0G4PWG4"/>
<protein>
    <submittedName>
        <fullName evidence="2">Str. FM013</fullName>
    </submittedName>
</protein>
<keyword evidence="3" id="KW-1185">Reference proteome</keyword>